<feature type="transmembrane region" description="Helical" evidence="1">
    <location>
        <begin position="273"/>
        <end position="293"/>
    </location>
</feature>
<feature type="transmembrane region" description="Helical" evidence="1">
    <location>
        <begin position="54"/>
        <end position="73"/>
    </location>
</feature>
<keyword evidence="3" id="KW-0012">Acyltransferase</keyword>
<reference evidence="4" key="2">
    <citation type="submission" date="2011-02" db="EMBL/GenBank/DDBJ databases">
        <title>The complete genome of Fluviicola taffensis DSM 16823.</title>
        <authorList>
            <consortium name="US DOE Joint Genome Institute (JGI-PGF)"/>
            <person name="Lucas S."/>
            <person name="Copeland A."/>
            <person name="Lapidus A."/>
            <person name="Bruce D."/>
            <person name="Goodwin L."/>
            <person name="Pitluck S."/>
            <person name="Kyrpides N."/>
            <person name="Mavromatis K."/>
            <person name="Ivanova N."/>
            <person name="Mikhailova N."/>
            <person name="Pagani I."/>
            <person name="Chertkov O."/>
            <person name="Detter J.C."/>
            <person name="Han C."/>
            <person name="Tapia R."/>
            <person name="Land M."/>
            <person name="Hauser L."/>
            <person name="Markowitz V."/>
            <person name="Cheng J.-F."/>
            <person name="Hugenholtz P."/>
            <person name="Woyke T."/>
            <person name="Wu D."/>
            <person name="Tindall B."/>
            <person name="Pomrenke H.G."/>
            <person name="Brambilla E."/>
            <person name="Klenk H.-P."/>
            <person name="Eisen J.A."/>
        </authorList>
    </citation>
    <scope>NUCLEOTIDE SEQUENCE [LARGE SCALE GENOMIC DNA]</scope>
    <source>
        <strain evidence="4">DSM 16823 / RW262 / RW262</strain>
    </source>
</reference>
<keyword evidence="4" id="KW-1185">Reference proteome</keyword>
<dbReference type="GO" id="GO:0016020">
    <property type="term" value="C:membrane"/>
    <property type="evidence" value="ECO:0007669"/>
    <property type="project" value="TreeGrafter"/>
</dbReference>
<dbReference type="Pfam" id="PF01757">
    <property type="entry name" value="Acyl_transf_3"/>
    <property type="match status" value="1"/>
</dbReference>
<accession>F2II20</accession>
<keyword evidence="1" id="KW-1133">Transmembrane helix</keyword>
<name>F2II20_FLUTR</name>
<keyword evidence="3" id="KW-0808">Transferase</keyword>
<organism evidence="3 4">
    <name type="scientific">Fluviicola taffensis (strain DSM 16823 / NCIMB 13979 / RW262)</name>
    <dbReference type="NCBI Taxonomy" id="755732"/>
    <lineage>
        <taxon>Bacteria</taxon>
        <taxon>Pseudomonadati</taxon>
        <taxon>Bacteroidota</taxon>
        <taxon>Flavobacteriia</taxon>
        <taxon>Flavobacteriales</taxon>
        <taxon>Crocinitomicaceae</taxon>
        <taxon>Fluviicola</taxon>
    </lineage>
</organism>
<proteinExistence type="predicted"/>
<dbReference type="eggNOG" id="COG1835">
    <property type="taxonomic scope" value="Bacteria"/>
</dbReference>
<keyword evidence="1" id="KW-0812">Transmembrane</keyword>
<feature type="domain" description="Acyltransferase 3" evidence="2">
    <location>
        <begin position="9"/>
        <end position="354"/>
    </location>
</feature>
<feature type="transmembrane region" description="Helical" evidence="1">
    <location>
        <begin position="235"/>
        <end position="253"/>
    </location>
</feature>
<feature type="transmembrane region" description="Helical" evidence="1">
    <location>
        <begin position="146"/>
        <end position="165"/>
    </location>
</feature>
<feature type="transmembrane region" description="Helical" evidence="1">
    <location>
        <begin position="94"/>
        <end position="112"/>
    </location>
</feature>
<feature type="transmembrane region" description="Helical" evidence="1">
    <location>
        <begin position="334"/>
        <end position="359"/>
    </location>
</feature>
<dbReference type="InterPro" id="IPR002656">
    <property type="entry name" value="Acyl_transf_3_dom"/>
</dbReference>
<evidence type="ECO:0000313" key="4">
    <source>
        <dbReference type="Proteomes" id="UP000007463"/>
    </source>
</evidence>
<dbReference type="RefSeq" id="WP_013685492.1">
    <property type="nucleotide sequence ID" value="NC_015321.1"/>
</dbReference>
<dbReference type="PANTHER" id="PTHR23028">
    <property type="entry name" value="ACETYLTRANSFERASE"/>
    <property type="match status" value="1"/>
</dbReference>
<dbReference type="KEGG" id="fte:Fluta_0716"/>
<keyword evidence="1" id="KW-0472">Membrane</keyword>
<feature type="transmembrane region" description="Helical" evidence="1">
    <location>
        <begin position="201"/>
        <end position="223"/>
    </location>
</feature>
<evidence type="ECO:0000259" key="2">
    <source>
        <dbReference type="Pfam" id="PF01757"/>
    </source>
</evidence>
<dbReference type="GO" id="GO:0016747">
    <property type="term" value="F:acyltransferase activity, transferring groups other than amino-acyl groups"/>
    <property type="evidence" value="ECO:0007669"/>
    <property type="project" value="InterPro"/>
</dbReference>
<dbReference type="STRING" id="755732.Fluta_0716"/>
<gene>
    <name evidence="3" type="ordered locus">Fluta_0716</name>
</gene>
<evidence type="ECO:0000256" key="1">
    <source>
        <dbReference type="SAM" id="Phobius"/>
    </source>
</evidence>
<dbReference type="GO" id="GO:0000271">
    <property type="term" value="P:polysaccharide biosynthetic process"/>
    <property type="evidence" value="ECO:0007669"/>
    <property type="project" value="TreeGrafter"/>
</dbReference>
<dbReference type="HOGENOM" id="CLU_005679_1_2_10"/>
<sequence length="371" mass="43900" precursor="true">MKKSTIYFKNLDGLRTICFLMVFFFHSFTSQNLTVLNSQTYYTVKVGLFSNGNLGVNFFFVLSGFLITYLLIVEKQDTKKINVIHFWIRRVLRIWPLYFFCVFFGFFLFPIIKSHFGQTSQETAHLINYVTFTSNFDFITNGRPDASILGVLWSVSIEEQFYLIWPLLLSLLPVKHYWILFSTLILASLGYRITHNNYYHIEFHTLSCMNDLVIGSFVAWLIIRYKALQNRIISSSLVTQVLPYFAFAVHFFVRDEILAWNNNLIPYERIFTSILMSWIILDQAININGIFRLSRFKLLIKSGKYTYGMYCLHFLAILITITFTKSLFHQDTFWTVLVIEPIISLLLTYFISIISYNYFEKYFLKLKHQFV</sequence>
<dbReference type="InterPro" id="IPR050879">
    <property type="entry name" value="Acyltransferase_3"/>
</dbReference>
<reference evidence="3 4" key="1">
    <citation type="journal article" date="2011" name="Stand. Genomic Sci.">
        <title>Complete genome sequence of the gliding freshwater bacterium Fluviicola taffensis type strain (RW262).</title>
        <authorList>
            <person name="Woyke T."/>
            <person name="Chertkov O."/>
            <person name="Lapidus A."/>
            <person name="Nolan M."/>
            <person name="Lucas S."/>
            <person name="Del Rio T.G."/>
            <person name="Tice H."/>
            <person name="Cheng J.F."/>
            <person name="Tapia R."/>
            <person name="Han C."/>
            <person name="Goodwin L."/>
            <person name="Pitluck S."/>
            <person name="Liolios K."/>
            <person name="Pagani I."/>
            <person name="Ivanova N."/>
            <person name="Huntemann M."/>
            <person name="Mavromatis K."/>
            <person name="Mikhailova N."/>
            <person name="Pati A."/>
            <person name="Chen A."/>
            <person name="Palaniappan K."/>
            <person name="Land M."/>
            <person name="Hauser L."/>
            <person name="Brambilla E.M."/>
            <person name="Rohde M."/>
            <person name="Mwirichia R."/>
            <person name="Sikorski J."/>
            <person name="Tindall B.J."/>
            <person name="Goker M."/>
            <person name="Bristow J."/>
            <person name="Eisen J.A."/>
            <person name="Markowitz V."/>
            <person name="Hugenholtz P."/>
            <person name="Klenk H.P."/>
            <person name="Kyrpides N.C."/>
        </authorList>
    </citation>
    <scope>NUCLEOTIDE SEQUENCE [LARGE SCALE GENOMIC DNA]</scope>
    <source>
        <strain evidence="4">DSM 16823 / RW262 / RW262</strain>
    </source>
</reference>
<dbReference type="PANTHER" id="PTHR23028:SF53">
    <property type="entry name" value="ACYL_TRANSF_3 DOMAIN-CONTAINING PROTEIN"/>
    <property type="match status" value="1"/>
</dbReference>
<feature type="transmembrane region" description="Helical" evidence="1">
    <location>
        <begin position="177"/>
        <end position="195"/>
    </location>
</feature>
<dbReference type="AlphaFoldDB" id="F2II20"/>
<dbReference type="EMBL" id="CP002542">
    <property type="protein sequence ID" value="AEA42720.1"/>
    <property type="molecule type" value="Genomic_DNA"/>
</dbReference>
<protein>
    <submittedName>
        <fullName evidence="3">Acyltransferase 3</fullName>
    </submittedName>
</protein>
<dbReference type="Proteomes" id="UP000007463">
    <property type="component" value="Chromosome"/>
</dbReference>
<evidence type="ECO:0000313" key="3">
    <source>
        <dbReference type="EMBL" id="AEA42720.1"/>
    </source>
</evidence>
<feature type="transmembrane region" description="Helical" evidence="1">
    <location>
        <begin position="305"/>
        <end position="328"/>
    </location>
</feature>
<feature type="transmembrane region" description="Helical" evidence="1">
    <location>
        <begin position="12"/>
        <end position="34"/>
    </location>
</feature>